<dbReference type="InterPro" id="IPR029058">
    <property type="entry name" value="AB_hydrolase_fold"/>
</dbReference>
<dbReference type="Pfam" id="PF12697">
    <property type="entry name" value="Abhydrolase_6"/>
    <property type="match status" value="1"/>
</dbReference>
<dbReference type="PANTHER" id="PTHR43689">
    <property type="entry name" value="HYDROLASE"/>
    <property type="match status" value="1"/>
</dbReference>
<dbReference type="Proteomes" id="UP000236743">
    <property type="component" value="Unassembled WGS sequence"/>
</dbReference>
<dbReference type="Gene3D" id="3.40.50.1820">
    <property type="entry name" value="alpha/beta hydrolase"/>
    <property type="match status" value="1"/>
</dbReference>
<dbReference type="SUPFAM" id="SSF53474">
    <property type="entry name" value="alpha/beta-Hydrolases"/>
    <property type="match status" value="1"/>
</dbReference>
<sequence>MAAAALRLLRPLIRAASFIAPSTTGTLAFKVFCTPPRRKERSGNGKGVARTAATRLARATAIAVPFPCGSVSAYLFEPPGRRVPSSPRPTVILVHGWSSEAAFMTAFVSPLTEAGFRVVAFDLPGHGNSTGRELNIPLGVASLAAVAHAFAPVHAIVTHSFGGAIAMAAMAGSVPAQPQVKAARLAMIAAPSSISLITRGFGKTIGLGARGQAALERRIHIVAGAPVESFEGRDQLAAIGQPTLLVHCHDDRELGFHHAEALAKAGAFVELEATSGFGHRRILQAKPVVQAVTRFVCA</sequence>
<dbReference type="PANTHER" id="PTHR43689:SF8">
    <property type="entry name" value="ALPHA_BETA-HYDROLASES SUPERFAMILY PROTEIN"/>
    <property type="match status" value="1"/>
</dbReference>
<dbReference type="AlphaFoldDB" id="A0A1H6DBZ3"/>
<gene>
    <name evidence="3" type="ORF">SAMN04488115_12115</name>
</gene>
<keyword evidence="4" id="KW-1185">Reference proteome</keyword>
<name>A0A1H6DBZ3_9HYPH</name>
<dbReference type="RefSeq" id="WP_103875703.1">
    <property type="nucleotide sequence ID" value="NZ_FNUY01000021.1"/>
</dbReference>
<dbReference type="GO" id="GO:0016787">
    <property type="term" value="F:hydrolase activity"/>
    <property type="evidence" value="ECO:0007669"/>
    <property type="project" value="UniProtKB-KW"/>
</dbReference>
<dbReference type="EMBL" id="FNUY01000021">
    <property type="protein sequence ID" value="SEG82828.1"/>
    <property type="molecule type" value="Genomic_DNA"/>
</dbReference>
<reference evidence="3 4" key="1">
    <citation type="submission" date="2016-10" db="EMBL/GenBank/DDBJ databases">
        <authorList>
            <person name="de Groot N.N."/>
        </authorList>
    </citation>
    <scope>NUCLEOTIDE SEQUENCE [LARGE SCALE GENOMIC DNA]</scope>
    <source>
        <strain evidence="3 4">DSM 26656</strain>
    </source>
</reference>
<evidence type="ECO:0000313" key="4">
    <source>
        <dbReference type="Proteomes" id="UP000236743"/>
    </source>
</evidence>
<protein>
    <submittedName>
        <fullName evidence="3">Alpha/beta hydrolase family protein</fullName>
    </submittedName>
</protein>
<evidence type="ECO:0000259" key="2">
    <source>
        <dbReference type="Pfam" id="PF12697"/>
    </source>
</evidence>
<feature type="signal peptide" evidence="1">
    <location>
        <begin position="1"/>
        <end position="15"/>
    </location>
</feature>
<dbReference type="OrthoDB" id="9815441at2"/>
<feature type="domain" description="AB hydrolase-1" evidence="2">
    <location>
        <begin position="91"/>
        <end position="288"/>
    </location>
</feature>
<accession>A0A1H6DBZ3</accession>
<evidence type="ECO:0000313" key="3">
    <source>
        <dbReference type="EMBL" id="SEG82828.1"/>
    </source>
</evidence>
<keyword evidence="1" id="KW-0732">Signal</keyword>
<organism evidence="3 4">
    <name type="scientific">Bosea lathyri</name>
    <dbReference type="NCBI Taxonomy" id="1036778"/>
    <lineage>
        <taxon>Bacteria</taxon>
        <taxon>Pseudomonadati</taxon>
        <taxon>Pseudomonadota</taxon>
        <taxon>Alphaproteobacteria</taxon>
        <taxon>Hyphomicrobiales</taxon>
        <taxon>Boseaceae</taxon>
        <taxon>Bosea</taxon>
    </lineage>
</organism>
<keyword evidence="3" id="KW-0378">Hydrolase</keyword>
<feature type="chain" id="PRO_5012633607" evidence="1">
    <location>
        <begin position="16"/>
        <end position="298"/>
    </location>
</feature>
<dbReference type="InterPro" id="IPR000073">
    <property type="entry name" value="AB_hydrolase_1"/>
</dbReference>
<dbReference type="PRINTS" id="PR00111">
    <property type="entry name" value="ABHYDROLASE"/>
</dbReference>
<proteinExistence type="predicted"/>
<evidence type="ECO:0000256" key="1">
    <source>
        <dbReference type="SAM" id="SignalP"/>
    </source>
</evidence>